<protein>
    <recommendedName>
        <fullName evidence="3">Lipoprotein</fullName>
    </recommendedName>
</protein>
<organism evidence="1 2">
    <name type="scientific">Pedobacter duraquae</name>
    <dbReference type="NCBI Taxonomy" id="425511"/>
    <lineage>
        <taxon>Bacteria</taxon>
        <taxon>Pseudomonadati</taxon>
        <taxon>Bacteroidota</taxon>
        <taxon>Sphingobacteriia</taxon>
        <taxon>Sphingobacteriales</taxon>
        <taxon>Sphingobacteriaceae</taxon>
        <taxon>Pedobacter</taxon>
    </lineage>
</organism>
<name>A0A4R6IP94_9SPHI</name>
<dbReference type="EMBL" id="SNWM01000001">
    <property type="protein sequence ID" value="TDO24073.1"/>
    <property type="molecule type" value="Genomic_DNA"/>
</dbReference>
<dbReference type="RefSeq" id="WP_133551751.1">
    <property type="nucleotide sequence ID" value="NZ_SNWM01000001.1"/>
</dbReference>
<sequence length="263" mass="27850">MVRLSSSKKPKTLQIFIFIVLAVLFVFSACEKDDTSNSEEDQTLTCGSSLPSRYQCISAAGKSTITSYNIPELIGCWDNDGNDFCIEYKSDGTGIITSKPSTFVTASTATFKWGAMVDSKGKLLLSNVGTIYIAHQATQGSFDPQLALLSFKQSTKQFYGYNMSAIAKCATVSGGGTGTTGTGNIIFWINSDLGCGNITVSVSGKSATINKSFSASPACGADGGANFTLPVGNYSYTAECSGKKWTSTFSITQGVCFKMQLSK</sequence>
<reference evidence="1 2" key="1">
    <citation type="submission" date="2019-03" db="EMBL/GenBank/DDBJ databases">
        <title>Genomic Encyclopedia of Archaeal and Bacterial Type Strains, Phase II (KMG-II): from individual species to whole genera.</title>
        <authorList>
            <person name="Goeker M."/>
        </authorList>
    </citation>
    <scope>NUCLEOTIDE SEQUENCE [LARGE SCALE GENOMIC DNA]</scope>
    <source>
        <strain evidence="1 2">DSM 19034</strain>
    </source>
</reference>
<keyword evidence="2" id="KW-1185">Reference proteome</keyword>
<evidence type="ECO:0000313" key="2">
    <source>
        <dbReference type="Proteomes" id="UP000295499"/>
    </source>
</evidence>
<proteinExistence type="predicted"/>
<dbReference type="PROSITE" id="PS51257">
    <property type="entry name" value="PROKAR_LIPOPROTEIN"/>
    <property type="match status" value="1"/>
</dbReference>
<evidence type="ECO:0008006" key="3">
    <source>
        <dbReference type="Google" id="ProtNLM"/>
    </source>
</evidence>
<evidence type="ECO:0000313" key="1">
    <source>
        <dbReference type="EMBL" id="TDO24073.1"/>
    </source>
</evidence>
<comment type="caution">
    <text evidence="1">The sequence shown here is derived from an EMBL/GenBank/DDBJ whole genome shotgun (WGS) entry which is preliminary data.</text>
</comment>
<dbReference type="AlphaFoldDB" id="A0A4R6IP94"/>
<dbReference type="Proteomes" id="UP000295499">
    <property type="component" value="Unassembled WGS sequence"/>
</dbReference>
<gene>
    <name evidence="1" type="ORF">CLV32_0360</name>
</gene>
<dbReference type="OrthoDB" id="1362641at2"/>
<accession>A0A4R6IP94</accession>